<sequence>MTDELMLLMGALCLYLLPIGLVAGSKRTRGHEKNGWLIGTLLFSWLALILYFSMIPKGGKQKKHR</sequence>
<evidence type="ECO:0000313" key="4">
    <source>
        <dbReference type="EMBL" id="TMP36242.1"/>
    </source>
</evidence>
<evidence type="ECO:0008006" key="8">
    <source>
        <dbReference type="Google" id="ProtNLM"/>
    </source>
</evidence>
<evidence type="ECO:0000313" key="3">
    <source>
        <dbReference type="EMBL" id="TMP29956.1"/>
    </source>
</evidence>
<evidence type="ECO:0000313" key="7">
    <source>
        <dbReference type="Proteomes" id="UP000310249"/>
    </source>
</evidence>
<comment type="caution">
    <text evidence="2">The sequence shown here is derived from an EMBL/GenBank/DDBJ whole genome shotgun (WGS) entry which is preliminary data.</text>
</comment>
<dbReference type="AlphaFoldDB" id="A0A0F4QN86"/>
<dbReference type="Proteomes" id="UP000306719">
    <property type="component" value="Unassembled WGS sequence"/>
</dbReference>
<dbReference type="RefSeq" id="WP_046004895.1">
    <property type="nucleotide sequence ID" value="NZ_JXYA01000021.1"/>
</dbReference>
<reference evidence="7" key="3">
    <citation type="submission" date="2019-06" db="EMBL/GenBank/DDBJ databases">
        <title>Co-occurence of chitin degradation, pigmentation and bioactivity in marine Pseudoalteromonas.</title>
        <authorList>
            <person name="Sonnenschein E.C."/>
            <person name="Bech P.K."/>
        </authorList>
    </citation>
    <scope>NUCLEOTIDE SEQUENCE [LARGE SCALE GENOMIC DNA]</scope>
    <source>
        <strain evidence="7">S2676</strain>
    </source>
</reference>
<evidence type="ECO:0000313" key="5">
    <source>
        <dbReference type="Proteomes" id="UP000033452"/>
    </source>
</evidence>
<keyword evidence="1" id="KW-0472">Membrane</keyword>
<reference evidence="2 5" key="1">
    <citation type="journal article" date="2015" name="BMC Genomics">
        <title>Genome mining reveals unlocked bioactive potential of marine Gram-negative bacteria.</title>
        <authorList>
            <person name="Machado H."/>
            <person name="Sonnenschein E.C."/>
            <person name="Melchiorsen J."/>
            <person name="Gram L."/>
        </authorList>
    </citation>
    <scope>NUCLEOTIDE SEQUENCE [LARGE SCALE GENOMIC DNA]</scope>
    <source>
        <strain evidence="2 5">S2471</strain>
    </source>
</reference>
<dbReference type="Proteomes" id="UP000033452">
    <property type="component" value="Unassembled WGS sequence"/>
</dbReference>
<evidence type="ECO:0000256" key="1">
    <source>
        <dbReference type="SAM" id="Phobius"/>
    </source>
</evidence>
<dbReference type="EMBL" id="PNCJ01000018">
    <property type="protein sequence ID" value="TMP36242.1"/>
    <property type="molecule type" value="Genomic_DNA"/>
</dbReference>
<name>A0A0F4QN86_9GAMM</name>
<keyword evidence="5" id="KW-1185">Reference proteome</keyword>
<dbReference type="EMBL" id="PNCI01000016">
    <property type="protein sequence ID" value="TMP29956.1"/>
    <property type="molecule type" value="Genomic_DNA"/>
</dbReference>
<evidence type="ECO:0000313" key="2">
    <source>
        <dbReference type="EMBL" id="KJZ09111.1"/>
    </source>
</evidence>
<gene>
    <name evidence="4" type="ORF">CWB98_14270</name>
    <name evidence="3" type="ORF">CWB99_07660</name>
    <name evidence="2" type="ORF">TW77_10280</name>
</gene>
<dbReference type="OrthoDB" id="6388451at2"/>
<reference evidence="3" key="4">
    <citation type="submission" date="2019-09" db="EMBL/GenBank/DDBJ databases">
        <title>Co-occurence of chitin degradation, pigmentation and bioactivity in marine Pseudoalteromonas.</title>
        <authorList>
            <person name="Sonnenschein E.C."/>
            <person name="Bech P.K."/>
        </authorList>
    </citation>
    <scope>NUCLEOTIDE SEQUENCE</scope>
    <source>
        <strain evidence="4 6">S2599</strain>
        <strain evidence="3">S2676</strain>
    </source>
</reference>
<accession>A0A0F4QN86</accession>
<dbReference type="EMBL" id="JXYA01000021">
    <property type="protein sequence ID" value="KJZ09111.1"/>
    <property type="molecule type" value="Genomic_DNA"/>
</dbReference>
<reference evidence="6 7" key="2">
    <citation type="submission" date="2018-01" db="EMBL/GenBank/DDBJ databases">
        <authorList>
            <person name="Paulsen S."/>
            <person name="Gram L.K."/>
        </authorList>
    </citation>
    <scope>NUCLEOTIDE SEQUENCE [LARGE SCALE GENOMIC DNA]</scope>
    <source>
        <strain evidence="4 6">S2599</strain>
        <strain evidence="3 7">S2676</strain>
    </source>
</reference>
<organism evidence="2 5">
    <name type="scientific">Pseudoalteromonas rubra</name>
    <dbReference type="NCBI Taxonomy" id="43658"/>
    <lineage>
        <taxon>Bacteria</taxon>
        <taxon>Pseudomonadati</taxon>
        <taxon>Pseudomonadota</taxon>
        <taxon>Gammaproteobacteria</taxon>
        <taxon>Alteromonadales</taxon>
        <taxon>Pseudoalteromonadaceae</taxon>
        <taxon>Pseudoalteromonas</taxon>
    </lineage>
</organism>
<evidence type="ECO:0000313" key="6">
    <source>
        <dbReference type="Proteomes" id="UP000306719"/>
    </source>
</evidence>
<feature type="transmembrane region" description="Helical" evidence="1">
    <location>
        <begin position="34"/>
        <end position="55"/>
    </location>
</feature>
<protein>
    <recommendedName>
        <fullName evidence="8">Cardiolipin synthase N-terminal domain-containing protein</fullName>
    </recommendedName>
</protein>
<keyword evidence="1" id="KW-0812">Transmembrane</keyword>
<dbReference type="PATRIC" id="fig|43658.5.peg.2181"/>
<proteinExistence type="predicted"/>
<keyword evidence="1" id="KW-1133">Transmembrane helix</keyword>
<dbReference type="Proteomes" id="UP000310249">
    <property type="component" value="Unassembled WGS sequence"/>
</dbReference>